<dbReference type="Proteomes" id="UP000076131">
    <property type="component" value="Unassembled WGS sequence"/>
</dbReference>
<sequence>MSKENEMDEKAFVVKLGGADFALREASELAVSVLDESLKRGLGSLTKKDAEILILHLFLTHTDAWQKPLHELSLLLRMPVARLANHMYEMRLKYPGDNRSYVRDVLSALFARVKFRSYEEKGAQIVEFSVEDKFVRQRILADLRDIGKFGDGSFNKEILKIELDALVKVFERYLDRADMLAMNTVLSAAGKRGAKTSLTTSIFSDLFREFLKGAAGRAGEISVDVAAAAATGGKSVVISLATAIAKFRGNN</sequence>
<keyword evidence="2" id="KW-1185">Reference proteome</keyword>
<evidence type="ECO:0000313" key="1">
    <source>
        <dbReference type="EMBL" id="KZC23010.1"/>
    </source>
</evidence>
<organism evidence="1 2">
    <name type="scientific">Rhodanobacter thiooxydans</name>
    <dbReference type="NCBI Taxonomy" id="416169"/>
    <lineage>
        <taxon>Bacteria</taxon>
        <taxon>Pseudomonadati</taxon>
        <taxon>Pseudomonadota</taxon>
        <taxon>Gammaproteobacteria</taxon>
        <taxon>Lysobacterales</taxon>
        <taxon>Rhodanobacteraceae</taxon>
        <taxon>Rhodanobacter</taxon>
    </lineage>
</organism>
<protein>
    <submittedName>
        <fullName evidence="1">Uncharacterized protein</fullName>
    </submittedName>
</protein>
<name>A0A154QFL7_9GAMM</name>
<accession>A0A154QFL7</accession>
<reference evidence="1 2" key="1">
    <citation type="journal article" date="2016" name="MBio">
        <title>Lateral Gene Transfer in a Heavy Metal-Contaminated-Groundwater Microbial Community.</title>
        <authorList>
            <person name="Hemme C.L."/>
            <person name="Green S.J."/>
            <person name="Rishishwar L."/>
            <person name="Prakash O."/>
            <person name="Pettenato A."/>
            <person name="Chakraborty R."/>
            <person name="Deutschbauer A.M."/>
            <person name="Van Nostrand J.D."/>
            <person name="Wu L."/>
            <person name="He Z."/>
            <person name="Jordan I.K."/>
            <person name="Hazen T.C."/>
            <person name="Arkin A.P."/>
            <person name="Kostka J.E."/>
            <person name="Zhou J."/>
        </authorList>
    </citation>
    <scope>NUCLEOTIDE SEQUENCE [LARGE SCALE GENOMIC DNA]</scope>
    <source>
        <strain evidence="1 2">FW104-T7</strain>
    </source>
</reference>
<dbReference type="STRING" id="416169.RHOFW104T7_15810"/>
<dbReference type="EMBL" id="LVJS01000051">
    <property type="protein sequence ID" value="KZC23010.1"/>
    <property type="molecule type" value="Genomic_DNA"/>
</dbReference>
<evidence type="ECO:0000313" key="2">
    <source>
        <dbReference type="Proteomes" id="UP000076131"/>
    </source>
</evidence>
<proteinExistence type="predicted"/>
<comment type="caution">
    <text evidence="1">The sequence shown here is derived from an EMBL/GenBank/DDBJ whole genome shotgun (WGS) entry which is preliminary data.</text>
</comment>
<gene>
    <name evidence="1" type="ORF">RHOFW104T7_15810</name>
</gene>
<dbReference type="AlphaFoldDB" id="A0A154QFL7"/>